<evidence type="ECO:0000313" key="3">
    <source>
        <dbReference type="Proteomes" id="UP000304912"/>
    </source>
</evidence>
<dbReference type="InterPro" id="IPR029058">
    <property type="entry name" value="AB_hydrolase_fold"/>
</dbReference>
<dbReference type="KEGG" id="salk:FBQ74_09620"/>
<sequence length="237" mass="26187">MAITTRTIEYTVNGKVFEGLLATDGRSSRPSVMICHAWGGRKEHEEETAKRVAELGYTAFAADVYGKDVRGETIEENQALMTPLVEDRDELQERLRGALNALCEQAETDENNVSVTGFCFGGLCALDMARTNAPVIGVSAFHAVIGKPGKPGSDDILPKVMCFQGFDDPMADPDALVSFGKEMTDRNADWQLHVFGGVSHAFTNPDASNDELGLKYNKQASERSWEMFKSYLWEMFE</sequence>
<dbReference type="AlphaFoldDB" id="A0A5B7YE05"/>
<keyword evidence="2" id="KW-0378">Hydrolase</keyword>
<dbReference type="Pfam" id="PF01738">
    <property type="entry name" value="DLH"/>
    <property type="match status" value="1"/>
</dbReference>
<dbReference type="PANTHER" id="PTHR22946:SF0">
    <property type="entry name" value="DIENELACTONE HYDROLASE DOMAIN-CONTAINING PROTEIN"/>
    <property type="match status" value="1"/>
</dbReference>
<dbReference type="InterPro" id="IPR050261">
    <property type="entry name" value="FrsA_esterase"/>
</dbReference>
<dbReference type="EMBL" id="CP039852">
    <property type="protein sequence ID" value="QCZ93735.1"/>
    <property type="molecule type" value="Genomic_DNA"/>
</dbReference>
<evidence type="ECO:0000313" key="2">
    <source>
        <dbReference type="EMBL" id="QCZ93735.1"/>
    </source>
</evidence>
<evidence type="ECO:0000259" key="1">
    <source>
        <dbReference type="Pfam" id="PF01738"/>
    </source>
</evidence>
<dbReference type="GO" id="GO:0016787">
    <property type="term" value="F:hydrolase activity"/>
    <property type="evidence" value="ECO:0007669"/>
    <property type="project" value="UniProtKB-KW"/>
</dbReference>
<accession>A0A5B7YE05</accession>
<dbReference type="SUPFAM" id="SSF53474">
    <property type="entry name" value="alpha/beta-Hydrolases"/>
    <property type="match status" value="1"/>
</dbReference>
<proteinExistence type="predicted"/>
<organism evidence="2 3">
    <name type="scientific">Salinimonas iocasae</name>
    <dbReference type="NCBI Taxonomy" id="2572577"/>
    <lineage>
        <taxon>Bacteria</taxon>
        <taxon>Pseudomonadati</taxon>
        <taxon>Pseudomonadota</taxon>
        <taxon>Gammaproteobacteria</taxon>
        <taxon>Alteromonadales</taxon>
        <taxon>Alteromonadaceae</taxon>
        <taxon>Alteromonas/Salinimonas group</taxon>
        <taxon>Salinimonas</taxon>
    </lineage>
</organism>
<dbReference type="PANTHER" id="PTHR22946">
    <property type="entry name" value="DIENELACTONE HYDROLASE DOMAIN-CONTAINING PROTEIN-RELATED"/>
    <property type="match status" value="1"/>
</dbReference>
<reference evidence="2 3" key="1">
    <citation type="submission" date="2019-04" db="EMBL/GenBank/DDBJ databases">
        <title>Salinimonas iocasae sp. nov., a halophilic bacterium isolated from the outer tube casing of tubeworms in Okinawa Trough.</title>
        <authorList>
            <person name="Zhang H."/>
            <person name="Wang H."/>
            <person name="Li C."/>
        </authorList>
    </citation>
    <scope>NUCLEOTIDE SEQUENCE [LARGE SCALE GENOMIC DNA]</scope>
    <source>
        <strain evidence="2 3">KX18D6</strain>
    </source>
</reference>
<dbReference type="Proteomes" id="UP000304912">
    <property type="component" value="Chromosome"/>
</dbReference>
<dbReference type="OrthoDB" id="9787933at2"/>
<keyword evidence="3" id="KW-1185">Reference proteome</keyword>
<name>A0A5B7YE05_9ALTE</name>
<gene>
    <name evidence="2" type="ORF">FBQ74_09620</name>
</gene>
<dbReference type="InterPro" id="IPR002925">
    <property type="entry name" value="Dienelactn_hydro"/>
</dbReference>
<dbReference type="Gene3D" id="3.40.50.1820">
    <property type="entry name" value="alpha/beta hydrolase"/>
    <property type="match status" value="1"/>
</dbReference>
<dbReference type="RefSeq" id="WP_139756479.1">
    <property type="nucleotide sequence ID" value="NZ_CP039852.1"/>
</dbReference>
<feature type="domain" description="Dienelactone hydrolase" evidence="1">
    <location>
        <begin position="17"/>
        <end position="233"/>
    </location>
</feature>
<protein>
    <submittedName>
        <fullName evidence="2">Dienelactone hydrolase family protein</fullName>
    </submittedName>
</protein>